<protein>
    <submittedName>
        <fullName evidence="2">Uu.00g066880.m01.CDS01</fullName>
    </submittedName>
</protein>
<sequence>MLNAGAALDSVRVPESAGGGYLAQLDGFHALHCLRVLWFDHHSEEISETKKSKLENSRHYEAHYEHCVDLHQLRDFQLACRNRRAIPFFFSNPKKCLKLDKILDWTHEHKFREPEGFVWEAPNDAHLVRVVDRVAQWDEPRVDKYGNVL</sequence>
<dbReference type="AlphaFoldDB" id="A0AAI8VU17"/>
<keyword evidence="3" id="KW-1185">Reference proteome</keyword>
<accession>A0AAI8VU17</accession>
<comment type="caution">
    <text evidence="2">The sequence shown here is derived from an EMBL/GenBank/DDBJ whole genome shotgun (WGS) entry which is preliminary data.</text>
</comment>
<evidence type="ECO:0000313" key="2">
    <source>
        <dbReference type="EMBL" id="CAJ2511063.1"/>
    </source>
</evidence>
<name>A0AAI8VU17_9PEZI</name>
<dbReference type="InterPro" id="IPR021765">
    <property type="entry name" value="UstYa-like"/>
</dbReference>
<proteinExistence type="inferred from homology"/>
<reference evidence="2" key="1">
    <citation type="submission" date="2023-10" db="EMBL/GenBank/DDBJ databases">
        <authorList>
            <person name="Hackl T."/>
        </authorList>
    </citation>
    <scope>NUCLEOTIDE SEQUENCE</scope>
</reference>
<dbReference type="Proteomes" id="UP001295740">
    <property type="component" value="Unassembled WGS sequence"/>
</dbReference>
<comment type="similarity">
    <text evidence="1">Belongs to the ustYa family.</text>
</comment>
<organism evidence="2 3">
    <name type="scientific">Anthostomella pinea</name>
    <dbReference type="NCBI Taxonomy" id="933095"/>
    <lineage>
        <taxon>Eukaryota</taxon>
        <taxon>Fungi</taxon>
        <taxon>Dikarya</taxon>
        <taxon>Ascomycota</taxon>
        <taxon>Pezizomycotina</taxon>
        <taxon>Sordariomycetes</taxon>
        <taxon>Xylariomycetidae</taxon>
        <taxon>Xylariales</taxon>
        <taxon>Xylariaceae</taxon>
        <taxon>Anthostomella</taxon>
    </lineage>
</organism>
<dbReference type="EMBL" id="CAUWAG010000018">
    <property type="protein sequence ID" value="CAJ2511063.1"/>
    <property type="molecule type" value="Genomic_DNA"/>
</dbReference>
<dbReference type="GO" id="GO:0043386">
    <property type="term" value="P:mycotoxin biosynthetic process"/>
    <property type="evidence" value="ECO:0007669"/>
    <property type="project" value="InterPro"/>
</dbReference>
<dbReference type="Pfam" id="PF11807">
    <property type="entry name" value="UstYa"/>
    <property type="match status" value="1"/>
</dbReference>
<gene>
    <name evidence="2" type="ORF">KHLLAP_LOCUS11531</name>
</gene>
<evidence type="ECO:0000313" key="3">
    <source>
        <dbReference type="Proteomes" id="UP001295740"/>
    </source>
</evidence>
<evidence type="ECO:0000256" key="1">
    <source>
        <dbReference type="ARBA" id="ARBA00035112"/>
    </source>
</evidence>